<dbReference type="SMART" id="SM00034">
    <property type="entry name" value="CLECT"/>
    <property type="match status" value="1"/>
</dbReference>
<dbReference type="SMR" id="Q95XW1"/>
<dbReference type="PaxDb" id="6239-Y55F3C.5"/>
<sequence length="269" mass="30111">MLLLIFFLPTVKALSGFSVIKLKVPYSYLVSRTPIFTSTSSTSFNLNDVIYKNCASKMCIAAFHDNSSKYQLLTDVQNSCTKAPNCLAFTESQYNIAIVFMNNTSNECSANTTELLTEKFKPKECPAKWFPWTRPNGQIWCHMISSVGRTYQEASDYCQGMGAEMNGFQTVEERNAFIGFLKAKPASSIISWVYIGAKRSCPTDTCAKTVQFQWQNGVSTNHSLANDNFYSPWWEGLGNCLGMLYYKEGMYDDTECVQKAAASCGMLAK</sequence>
<dbReference type="PANTHER" id="PTHR47753">
    <property type="entry name" value="C-TYPE LECTIN-RELATED"/>
    <property type="match status" value="1"/>
</dbReference>
<keyword evidence="3" id="KW-1185">Reference proteome</keyword>
<organism evidence="2 3">
    <name type="scientific">Caenorhabditis elegans</name>
    <dbReference type="NCBI Taxonomy" id="6239"/>
    <lineage>
        <taxon>Eukaryota</taxon>
        <taxon>Metazoa</taxon>
        <taxon>Ecdysozoa</taxon>
        <taxon>Nematoda</taxon>
        <taxon>Chromadorea</taxon>
        <taxon>Rhabditida</taxon>
        <taxon>Rhabditina</taxon>
        <taxon>Rhabditomorpha</taxon>
        <taxon>Rhabditoidea</taxon>
        <taxon>Rhabditidae</taxon>
        <taxon>Peloderinae</taxon>
        <taxon>Caenorhabditis</taxon>
    </lineage>
</organism>
<dbReference type="Gene3D" id="3.10.100.10">
    <property type="entry name" value="Mannose-Binding Protein A, subunit A"/>
    <property type="match status" value="1"/>
</dbReference>
<dbReference type="InterPro" id="IPR001304">
    <property type="entry name" value="C-type_lectin-like"/>
</dbReference>
<dbReference type="PANTHER" id="PTHR47753:SF4">
    <property type="entry name" value="C-TYPE LECTIN DOMAIN-CONTAINING PROTEIN"/>
    <property type="match status" value="1"/>
</dbReference>
<feature type="domain" description="C-type lectin" evidence="1">
    <location>
        <begin position="141"/>
        <end position="265"/>
    </location>
</feature>
<gene>
    <name evidence="2 4" type="primary">clec-164</name>
    <name evidence="2" type="ORF">CELE_Y55F3C.5</name>
    <name evidence="4" type="ORF">Y55F3C.5</name>
</gene>
<dbReference type="WormBase" id="Y55F3C.5">
    <property type="protein sequence ID" value="CE48314"/>
    <property type="gene ID" value="WBGene00021949"/>
    <property type="gene designation" value="clec-164"/>
</dbReference>
<dbReference type="Bgee" id="WBGene00021949">
    <property type="expression patterns" value="Expressed in material anatomical entity and 1 other cell type or tissue"/>
</dbReference>
<evidence type="ECO:0000313" key="2">
    <source>
        <dbReference type="EMBL" id="CCD70962.2"/>
    </source>
</evidence>
<evidence type="ECO:0000313" key="3">
    <source>
        <dbReference type="Proteomes" id="UP000001940"/>
    </source>
</evidence>
<dbReference type="InParanoid" id="Q95XW1"/>
<protein>
    <submittedName>
        <fullName evidence="2">C-type lectin domain-containing protein</fullName>
    </submittedName>
</protein>
<dbReference type="KEGG" id="cel:CELE_Y55F3C.5"/>
<dbReference type="UCSC" id="Y55F3C.5">
    <property type="organism name" value="c. elegans"/>
</dbReference>
<dbReference type="OMA" id="SCGKWAD"/>
<dbReference type="Pfam" id="PF00059">
    <property type="entry name" value="Lectin_C"/>
    <property type="match status" value="1"/>
</dbReference>
<dbReference type="CDD" id="cd00037">
    <property type="entry name" value="CLECT"/>
    <property type="match status" value="1"/>
</dbReference>
<proteinExistence type="predicted"/>
<dbReference type="HOGENOM" id="CLU_097670_0_0_1"/>
<dbReference type="GeneID" id="190323"/>
<name>Q95XW1_CAEEL</name>
<dbReference type="RefSeq" id="NP_499975.2">
    <property type="nucleotide sequence ID" value="NM_067574.3"/>
</dbReference>
<dbReference type="InterPro" id="IPR016186">
    <property type="entry name" value="C-type_lectin-like/link_sf"/>
</dbReference>
<dbReference type="AlphaFoldDB" id="Q95XW1"/>
<dbReference type="EMBL" id="BX284604">
    <property type="protein sequence ID" value="CCD70962.2"/>
    <property type="molecule type" value="Genomic_DNA"/>
</dbReference>
<evidence type="ECO:0000313" key="4">
    <source>
        <dbReference type="WormBase" id="Y55F3C.5"/>
    </source>
</evidence>
<dbReference type="Proteomes" id="UP000001940">
    <property type="component" value="Chromosome IV"/>
</dbReference>
<accession>Q95XW1</accession>
<dbReference type="CTD" id="190323"/>
<dbReference type="AGR" id="WB:WBGene00021949"/>
<dbReference type="PROSITE" id="PS50041">
    <property type="entry name" value="C_TYPE_LECTIN_2"/>
    <property type="match status" value="1"/>
</dbReference>
<reference evidence="2 3" key="1">
    <citation type="journal article" date="1998" name="Science">
        <title>Genome sequence of the nematode C. elegans: a platform for investigating biology.</title>
        <authorList>
            <consortium name="The C. elegans sequencing consortium"/>
            <person name="Sulson J.E."/>
            <person name="Waterston R."/>
        </authorList>
    </citation>
    <scope>NUCLEOTIDE SEQUENCE [LARGE SCALE GENOMIC DNA]</scope>
    <source>
        <strain evidence="2 3">Bristol N2</strain>
    </source>
</reference>
<dbReference type="SUPFAM" id="SSF56436">
    <property type="entry name" value="C-type lectin-like"/>
    <property type="match status" value="1"/>
</dbReference>
<dbReference type="eggNOG" id="KOG4297">
    <property type="taxonomic scope" value="Eukaryota"/>
</dbReference>
<dbReference type="STRING" id="6239.Y55F3C.5.1"/>
<evidence type="ECO:0000259" key="1">
    <source>
        <dbReference type="PROSITE" id="PS50041"/>
    </source>
</evidence>
<dbReference type="OrthoDB" id="10455121at2759"/>
<dbReference type="InterPro" id="IPR016187">
    <property type="entry name" value="CTDL_fold"/>
</dbReference>